<feature type="compositionally biased region" description="Basic and acidic residues" evidence="7">
    <location>
        <begin position="17"/>
        <end position="39"/>
    </location>
</feature>
<protein>
    <submittedName>
        <fullName evidence="8">Putative cytoplasmic dynein 1 intermediate chain 2</fullName>
    </submittedName>
</protein>
<evidence type="ECO:0000256" key="7">
    <source>
        <dbReference type="SAM" id="MobiDB-lite"/>
    </source>
</evidence>
<evidence type="ECO:0000313" key="8">
    <source>
        <dbReference type="EMBL" id="PIK50317.1"/>
    </source>
</evidence>
<dbReference type="InterPro" id="IPR025956">
    <property type="entry name" value="DYNC1I1/DYNC1I2"/>
</dbReference>
<comment type="similarity">
    <text evidence="2">Belongs to the dynein intermediate chain family.</text>
</comment>
<dbReference type="InterPro" id="IPR050687">
    <property type="entry name" value="Dynein_IC"/>
</dbReference>
<evidence type="ECO:0000256" key="5">
    <source>
        <dbReference type="ARBA" id="ARBA00022737"/>
    </source>
</evidence>
<dbReference type="GO" id="GO:0005868">
    <property type="term" value="C:cytoplasmic dynein complex"/>
    <property type="evidence" value="ECO:0007669"/>
    <property type="project" value="InterPro"/>
</dbReference>
<dbReference type="Pfam" id="PF11540">
    <property type="entry name" value="Dynein_IC2"/>
    <property type="match status" value="1"/>
</dbReference>
<dbReference type="GO" id="GO:0045503">
    <property type="term" value="F:dynein light chain binding"/>
    <property type="evidence" value="ECO:0007669"/>
    <property type="project" value="TreeGrafter"/>
</dbReference>
<evidence type="ECO:0000256" key="2">
    <source>
        <dbReference type="ARBA" id="ARBA00011059"/>
    </source>
</evidence>
<dbReference type="InterPro" id="IPR001680">
    <property type="entry name" value="WD40_rpt"/>
</dbReference>
<dbReference type="SMART" id="SM00320">
    <property type="entry name" value="WD40"/>
    <property type="match status" value="6"/>
</dbReference>
<comment type="caution">
    <text evidence="8">The sequence shown here is derived from an EMBL/GenBank/DDBJ whole genome shotgun (WGS) entry which is preliminary data.</text>
</comment>
<dbReference type="InterPro" id="IPR036322">
    <property type="entry name" value="WD40_repeat_dom_sf"/>
</dbReference>
<dbReference type="InterPro" id="IPR015943">
    <property type="entry name" value="WD40/YVTN_repeat-like_dom_sf"/>
</dbReference>
<feature type="compositionally biased region" description="Polar residues" evidence="7">
    <location>
        <begin position="119"/>
        <end position="130"/>
    </location>
</feature>
<keyword evidence="6" id="KW-0206">Cytoskeleton</keyword>
<keyword evidence="5" id="KW-0677">Repeat</keyword>
<gene>
    <name evidence="8" type="ORF">BSL78_12804</name>
</gene>
<dbReference type="GO" id="GO:0045504">
    <property type="term" value="F:dynein heavy chain binding"/>
    <property type="evidence" value="ECO:0007669"/>
    <property type="project" value="TreeGrafter"/>
</dbReference>
<feature type="compositionally biased region" description="Acidic residues" evidence="7">
    <location>
        <begin position="131"/>
        <end position="146"/>
    </location>
</feature>
<sequence>MADRKAELERKKLRLQQIREEKKRKEEDRKKKEQQEHASKGAPAGGSSESELEKKRKDADELLRDLGLPESGPSTASASAIKTTPSDGGAQVLGASPQRKAKLSLSSVSLSGFPPKESISYSKETQTPVETQEEHEDEDILAETPEDNPLLLPNNQSQRLKKNLQNQVRINGRGEERIVHSEDFVRFLDRSTRVIERAIAEDADIFVDYGGNGEEDGEGERDAGANLSQNRQFFDDRWTRYRTVTCLDWSKQHPELLVASYSNNEESPHEPDGVALVWNTKFKKTSPEYIFHCQKHDIHTARTNNTSALKQDFTLTYRKNCPNWGDGAKNSQKHLLWSNSPLGQSEYQEDPVQRTPLSAAAHTHPVYCVKVVGTQNAHNLISVSTDGTMCSWSLDMLSQPQDCMQLKHKQSKPVAVTCMTFPHNDVNNFVVGSEDGSVYTASRHGSKAGINEAFEAHQGPVTGIDCHQVQGRLDFSHLFLSSSFDWTIKLWSLKHSSAIHSFEDNSDYVYDVQWSPVHPALFATVDGMGRLDLWNLNEETEVPTTSATLDGQTAMNRLRWNHSGQQIAVGDDEGRVWIYDVGEGLAQPEEMNGPD</sequence>
<feature type="region of interest" description="Disordered" evidence="7">
    <location>
        <begin position="1"/>
        <end position="98"/>
    </location>
</feature>
<proteinExistence type="inferred from homology"/>
<dbReference type="PANTHER" id="PTHR12442">
    <property type="entry name" value="DYNEIN INTERMEDIATE CHAIN"/>
    <property type="match status" value="1"/>
</dbReference>
<organism evidence="8 9">
    <name type="scientific">Stichopus japonicus</name>
    <name type="common">Sea cucumber</name>
    <dbReference type="NCBI Taxonomy" id="307972"/>
    <lineage>
        <taxon>Eukaryota</taxon>
        <taxon>Metazoa</taxon>
        <taxon>Echinodermata</taxon>
        <taxon>Eleutherozoa</taxon>
        <taxon>Echinozoa</taxon>
        <taxon>Holothuroidea</taxon>
        <taxon>Aspidochirotacea</taxon>
        <taxon>Aspidochirotida</taxon>
        <taxon>Stichopodidae</taxon>
        <taxon>Apostichopus</taxon>
    </lineage>
</organism>
<name>A0A2G8KQR0_STIJA</name>
<feature type="region of interest" description="Disordered" evidence="7">
    <location>
        <begin position="111"/>
        <end position="159"/>
    </location>
</feature>
<feature type="compositionally biased region" description="Basic and acidic residues" evidence="7">
    <location>
        <begin position="51"/>
        <end position="64"/>
    </location>
</feature>
<keyword evidence="3" id="KW-0963">Cytoplasm</keyword>
<evidence type="ECO:0000256" key="3">
    <source>
        <dbReference type="ARBA" id="ARBA00022490"/>
    </source>
</evidence>
<dbReference type="GO" id="GO:0010970">
    <property type="term" value="P:transport along microtubule"/>
    <property type="evidence" value="ECO:0007669"/>
    <property type="project" value="TreeGrafter"/>
</dbReference>
<dbReference type="OrthoDB" id="4189at2759"/>
<dbReference type="SUPFAM" id="SSF50978">
    <property type="entry name" value="WD40 repeat-like"/>
    <property type="match status" value="1"/>
</dbReference>
<keyword evidence="9" id="KW-1185">Reference proteome</keyword>
<dbReference type="AlphaFoldDB" id="A0A2G8KQR0"/>
<evidence type="ECO:0000313" key="9">
    <source>
        <dbReference type="Proteomes" id="UP000230750"/>
    </source>
</evidence>
<reference evidence="8 9" key="1">
    <citation type="journal article" date="2017" name="PLoS Biol.">
        <title>The sea cucumber genome provides insights into morphological evolution and visceral regeneration.</title>
        <authorList>
            <person name="Zhang X."/>
            <person name="Sun L."/>
            <person name="Yuan J."/>
            <person name="Sun Y."/>
            <person name="Gao Y."/>
            <person name="Zhang L."/>
            <person name="Li S."/>
            <person name="Dai H."/>
            <person name="Hamel J.F."/>
            <person name="Liu C."/>
            <person name="Yu Y."/>
            <person name="Liu S."/>
            <person name="Lin W."/>
            <person name="Guo K."/>
            <person name="Jin S."/>
            <person name="Xu P."/>
            <person name="Storey K.B."/>
            <person name="Huan P."/>
            <person name="Zhang T."/>
            <person name="Zhou Y."/>
            <person name="Zhang J."/>
            <person name="Lin C."/>
            <person name="Li X."/>
            <person name="Xing L."/>
            <person name="Huo D."/>
            <person name="Sun M."/>
            <person name="Wang L."/>
            <person name="Mercier A."/>
            <person name="Li F."/>
            <person name="Yang H."/>
            <person name="Xiang J."/>
        </authorList>
    </citation>
    <scope>NUCLEOTIDE SEQUENCE [LARGE SCALE GENOMIC DNA]</scope>
    <source>
        <strain evidence="8">Shaxun</strain>
        <tissue evidence="8">Muscle</tissue>
    </source>
</reference>
<dbReference type="Proteomes" id="UP000230750">
    <property type="component" value="Unassembled WGS sequence"/>
</dbReference>
<dbReference type="Pfam" id="PF00400">
    <property type="entry name" value="WD40"/>
    <property type="match status" value="1"/>
</dbReference>
<evidence type="ECO:0000256" key="6">
    <source>
        <dbReference type="ARBA" id="ARBA00023212"/>
    </source>
</evidence>
<evidence type="ECO:0000256" key="4">
    <source>
        <dbReference type="ARBA" id="ARBA00022574"/>
    </source>
</evidence>
<comment type="subcellular location">
    <subcellularLocation>
        <location evidence="1">Cytoplasm</location>
        <location evidence="1">Cytoskeleton</location>
    </subcellularLocation>
</comment>
<keyword evidence="4" id="KW-0853">WD repeat</keyword>
<dbReference type="Gene3D" id="2.130.10.10">
    <property type="entry name" value="YVTN repeat-like/Quinoprotein amine dehydrogenase"/>
    <property type="match status" value="2"/>
</dbReference>
<dbReference type="EMBL" id="MRZV01000424">
    <property type="protein sequence ID" value="PIK50317.1"/>
    <property type="molecule type" value="Genomic_DNA"/>
</dbReference>
<feature type="compositionally biased region" description="Polar residues" evidence="7">
    <location>
        <begin position="72"/>
        <end position="86"/>
    </location>
</feature>
<feature type="compositionally biased region" description="Basic and acidic residues" evidence="7">
    <location>
        <begin position="1"/>
        <end position="10"/>
    </location>
</feature>
<accession>A0A2G8KQR0</accession>
<dbReference type="STRING" id="307972.A0A2G8KQR0"/>
<dbReference type="PANTHER" id="PTHR12442:SF22">
    <property type="entry name" value="CYTOPLASMIC DYNEIN 1 INTERMEDIATE CHAIN-RELATED"/>
    <property type="match status" value="1"/>
</dbReference>
<evidence type="ECO:0000256" key="1">
    <source>
        <dbReference type="ARBA" id="ARBA00004245"/>
    </source>
</evidence>